<organism evidence="1 2">
    <name type="scientific">Pseudolycoriella hygida</name>
    <dbReference type="NCBI Taxonomy" id="35572"/>
    <lineage>
        <taxon>Eukaryota</taxon>
        <taxon>Metazoa</taxon>
        <taxon>Ecdysozoa</taxon>
        <taxon>Arthropoda</taxon>
        <taxon>Hexapoda</taxon>
        <taxon>Insecta</taxon>
        <taxon>Pterygota</taxon>
        <taxon>Neoptera</taxon>
        <taxon>Endopterygota</taxon>
        <taxon>Diptera</taxon>
        <taxon>Nematocera</taxon>
        <taxon>Sciaroidea</taxon>
        <taxon>Sciaridae</taxon>
        <taxon>Pseudolycoriella</taxon>
    </lineage>
</organism>
<protein>
    <submittedName>
        <fullName evidence="1">Uncharacterized protein</fullName>
    </submittedName>
</protein>
<evidence type="ECO:0000313" key="1">
    <source>
        <dbReference type="EMBL" id="KAJ6641465.1"/>
    </source>
</evidence>
<dbReference type="OrthoDB" id="8068070at2759"/>
<dbReference type="EMBL" id="WJQU01000002">
    <property type="protein sequence ID" value="KAJ6641465.1"/>
    <property type="molecule type" value="Genomic_DNA"/>
</dbReference>
<evidence type="ECO:0000313" key="2">
    <source>
        <dbReference type="Proteomes" id="UP001151699"/>
    </source>
</evidence>
<accession>A0A9Q0N0P2</accession>
<gene>
    <name evidence="1" type="ORF">Bhyg_06404</name>
</gene>
<name>A0A9Q0N0P2_9DIPT</name>
<dbReference type="AlphaFoldDB" id="A0A9Q0N0P2"/>
<comment type="caution">
    <text evidence="1">The sequence shown here is derived from an EMBL/GenBank/DDBJ whole genome shotgun (WGS) entry which is preliminary data.</text>
</comment>
<proteinExistence type="predicted"/>
<keyword evidence="2" id="KW-1185">Reference proteome</keyword>
<dbReference type="Proteomes" id="UP001151699">
    <property type="component" value="Chromosome B"/>
</dbReference>
<sequence>MALPFFHAITGCDTVSAFFGVGKVTAWQVCNLTGDELTHAFLNIKFADIEQIQTSEHFKIIEKFVILLYDYKNYHPPNTHGSINAARQFLFVKKSRSLKNCPPTNDALLQHLKRAIYQGRFIWGTLSKICLDIPPATNWG</sequence>
<reference evidence="1" key="1">
    <citation type="submission" date="2022-07" db="EMBL/GenBank/DDBJ databases">
        <authorList>
            <person name="Trinca V."/>
            <person name="Uliana J.V.C."/>
            <person name="Torres T.T."/>
            <person name="Ward R.J."/>
            <person name="Monesi N."/>
        </authorList>
    </citation>
    <scope>NUCLEOTIDE SEQUENCE</scope>
    <source>
        <strain evidence="1">HSMRA1968</strain>
        <tissue evidence="1">Whole embryos</tissue>
    </source>
</reference>